<dbReference type="AlphaFoldDB" id="A0A1S8B2D0"/>
<organism evidence="2 3">
    <name type="scientific">Diplodia seriata</name>
    <dbReference type="NCBI Taxonomy" id="420778"/>
    <lineage>
        <taxon>Eukaryota</taxon>
        <taxon>Fungi</taxon>
        <taxon>Dikarya</taxon>
        <taxon>Ascomycota</taxon>
        <taxon>Pezizomycotina</taxon>
        <taxon>Dothideomycetes</taxon>
        <taxon>Dothideomycetes incertae sedis</taxon>
        <taxon>Botryosphaeriales</taxon>
        <taxon>Botryosphaeriaceae</taxon>
        <taxon>Diplodia</taxon>
    </lineage>
</organism>
<name>A0A1S8B2D0_9PEZI</name>
<dbReference type="Proteomes" id="UP000190776">
    <property type="component" value="Unassembled WGS sequence"/>
</dbReference>
<dbReference type="STRING" id="420778.A0A1S8B2D0"/>
<evidence type="ECO:0000256" key="1">
    <source>
        <dbReference type="SAM" id="MobiDB-lite"/>
    </source>
</evidence>
<feature type="compositionally biased region" description="Pro residues" evidence="1">
    <location>
        <begin position="1"/>
        <end position="20"/>
    </location>
</feature>
<dbReference type="Gene3D" id="3.40.50.1820">
    <property type="entry name" value="alpha/beta hydrolase"/>
    <property type="match status" value="2"/>
</dbReference>
<protein>
    <submittedName>
        <fullName evidence="2">Uncharacterized protein</fullName>
    </submittedName>
</protein>
<feature type="compositionally biased region" description="Pro residues" evidence="1">
    <location>
        <begin position="304"/>
        <end position="316"/>
    </location>
</feature>
<dbReference type="SUPFAM" id="SSF53474">
    <property type="entry name" value="alpha/beta-Hydrolases"/>
    <property type="match status" value="1"/>
</dbReference>
<evidence type="ECO:0000313" key="2">
    <source>
        <dbReference type="EMBL" id="OMP81722.1"/>
    </source>
</evidence>
<dbReference type="OrthoDB" id="10260961at2759"/>
<gene>
    <name evidence="2" type="ORF">BK809_0002716</name>
</gene>
<feature type="region of interest" description="Disordered" evidence="1">
    <location>
        <begin position="190"/>
        <end position="254"/>
    </location>
</feature>
<feature type="compositionally biased region" description="Basic and acidic residues" evidence="1">
    <location>
        <begin position="445"/>
        <end position="472"/>
    </location>
</feature>
<feature type="compositionally biased region" description="Basic and acidic residues" evidence="1">
    <location>
        <begin position="415"/>
        <end position="424"/>
    </location>
</feature>
<feature type="region of interest" description="Disordered" evidence="1">
    <location>
        <begin position="412"/>
        <end position="482"/>
    </location>
</feature>
<reference evidence="2 3" key="1">
    <citation type="submission" date="2017-01" db="EMBL/GenBank/DDBJ databases">
        <title>Draft genome sequence of Diplodia seriata F98.1, a fungal species involved in grapevine trunk diseases.</title>
        <authorList>
            <person name="Robert-Siegwald G."/>
            <person name="Vallet J."/>
            <person name="Abou-Mansour E."/>
            <person name="Xu J."/>
            <person name="Rey P."/>
            <person name="Bertsch C."/>
            <person name="Rego C."/>
            <person name="Larignon P."/>
            <person name="Fontaine F."/>
            <person name="Lebrun M.-H."/>
        </authorList>
    </citation>
    <scope>NUCLEOTIDE SEQUENCE [LARGE SCALE GENOMIC DNA]</scope>
    <source>
        <strain evidence="2 3">F98.1</strain>
    </source>
</reference>
<feature type="compositionally biased region" description="Low complexity" evidence="1">
    <location>
        <begin position="194"/>
        <end position="214"/>
    </location>
</feature>
<proteinExistence type="predicted"/>
<sequence length="622" mass="64993">MPPTTPPTAAPPTAKPPPPLYAQQPAYSFTIPSLHNDDGDDGDGNATGVQLECRVYHPPGFSAAGLTVQANDAAGMRGGGEEGEYGDGRRKGPRMGRQKAAIIAHPYAPLGGSYDDPVVGNVGAEMLAAGWVVGTFCFRGAHAGAHHHGSSDHRRHQQHHGHGKTSWTGKPEVQDYMSFVGLMVEYMRSLHDGQQQQQQQQQQQHHGSPSSSSPATGAADEPNNNNNNNDSETKQPPAASTTTHQDDEQEGPPAAATAAIPLDLDLILAGYSYGSLVASHLPPLPFLLAHFYPSTSTSTTTTTTPPPTTIAPPPPPPPCFPRRPAAHTILLRARRLAAETLLAESREHQSGGSPPVTMGGEEEESGSGDGNGRAARAARRKSSGGGKDVKVRRSLDAAREGAERLVRRAWAAPDQGRRCSHGREGSGSASASASSAFALAGGGEGGKEEGDGGNAEEGKEESGAGQQAERRQQQVTMAMPPPPPPPRCELAYLLVSPLLPPTSLAIAPGLVAISLPAVPSPSSVFAAAGRRLGFAPALGGGGDAGGPSDPLLRYPTLAVFGTEDAFTSAKRLTRWADGMRQASRAREPGFEGVVVEGASHFWQERGAMARLRGEVRGWLGRL</sequence>
<feature type="compositionally biased region" description="Basic residues" evidence="1">
    <location>
        <begin position="144"/>
        <end position="163"/>
    </location>
</feature>
<feature type="compositionally biased region" description="Low complexity" evidence="1">
    <location>
        <begin position="426"/>
        <end position="439"/>
    </location>
</feature>
<dbReference type="InterPro" id="IPR029058">
    <property type="entry name" value="AB_hydrolase_fold"/>
</dbReference>
<comment type="caution">
    <text evidence="2">The sequence shown here is derived from an EMBL/GenBank/DDBJ whole genome shotgun (WGS) entry which is preliminary data.</text>
</comment>
<dbReference type="PANTHER" id="PTHR42103:SF2">
    <property type="entry name" value="AB HYDROLASE-1 DOMAIN-CONTAINING PROTEIN"/>
    <property type="match status" value="1"/>
</dbReference>
<dbReference type="EMBL" id="MSZU01000115">
    <property type="protein sequence ID" value="OMP81722.1"/>
    <property type="molecule type" value="Genomic_DNA"/>
</dbReference>
<feature type="region of interest" description="Disordered" evidence="1">
    <location>
        <begin position="295"/>
        <end position="316"/>
    </location>
</feature>
<feature type="region of interest" description="Disordered" evidence="1">
    <location>
        <begin position="344"/>
        <end position="395"/>
    </location>
</feature>
<feature type="region of interest" description="Disordered" evidence="1">
    <location>
        <begin position="144"/>
        <end position="170"/>
    </location>
</feature>
<dbReference type="PANTHER" id="PTHR42103">
    <property type="entry name" value="ALPHA/BETA-HYDROLASES SUPERFAMILY PROTEIN"/>
    <property type="match status" value="1"/>
</dbReference>
<evidence type="ECO:0000313" key="3">
    <source>
        <dbReference type="Proteomes" id="UP000190776"/>
    </source>
</evidence>
<feature type="region of interest" description="Disordered" evidence="1">
    <location>
        <begin position="1"/>
        <end position="48"/>
    </location>
</feature>
<accession>A0A1S8B2D0</accession>